<dbReference type="GO" id="GO:0042277">
    <property type="term" value="F:peptide binding"/>
    <property type="evidence" value="ECO:0007669"/>
    <property type="project" value="TreeGrafter"/>
</dbReference>
<keyword evidence="4" id="KW-1185">Reference proteome</keyword>
<evidence type="ECO:0000256" key="1">
    <source>
        <dbReference type="ARBA" id="ARBA00010136"/>
    </source>
</evidence>
<sequence length="108" mass="12998">MFLYCRIPQSIKGSIFCYGIAEGGEKEWEFAWNYHNNSDSEDHWELAFLKQGLSCTREPWLLYRYLKNSMEGESHNMLDVLLHMLKNDIGRHIAWDFLKEKWHELNDK</sequence>
<dbReference type="GO" id="GO:0006508">
    <property type="term" value="P:proteolysis"/>
    <property type="evidence" value="ECO:0007669"/>
    <property type="project" value="TreeGrafter"/>
</dbReference>
<dbReference type="Pfam" id="PF11838">
    <property type="entry name" value="ERAP1_C"/>
    <property type="match status" value="1"/>
</dbReference>
<dbReference type="Gene3D" id="1.25.50.20">
    <property type="match status" value="1"/>
</dbReference>
<evidence type="ECO:0000313" key="3">
    <source>
        <dbReference type="EMBL" id="KAG8551151.1"/>
    </source>
</evidence>
<comment type="similarity">
    <text evidence="1">Belongs to the peptidase M1 family.</text>
</comment>
<dbReference type="GO" id="GO:0005737">
    <property type="term" value="C:cytoplasm"/>
    <property type="evidence" value="ECO:0007669"/>
    <property type="project" value="TreeGrafter"/>
</dbReference>
<comment type="caution">
    <text evidence="3">The sequence shown here is derived from an EMBL/GenBank/DDBJ whole genome shotgun (WGS) entry which is preliminary data.</text>
</comment>
<dbReference type="GO" id="GO:0070006">
    <property type="term" value="F:metalloaminopeptidase activity"/>
    <property type="evidence" value="ECO:0007669"/>
    <property type="project" value="TreeGrafter"/>
</dbReference>
<accession>A0AAV6ZWV9</accession>
<dbReference type="EMBL" id="WNYA01000011">
    <property type="protein sequence ID" value="KAG8551151.1"/>
    <property type="molecule type" value="Genomic_DNA"/>
</dbReference>
<dbReference type="Proteomes" id="UP000824782">
    <property type="component" value="Unassembled WGS sequence"/>
</dbReference>
<organism evidence="3 4">
    <name type="scientific">Engystomops pustulosus</name>
    <name type="common">Tungara frog</name>
    <name type="synonym">Physalaemus pustulosus</name>
    <dbReference type="NCBI Taxonomy" id="76066"/>
    <lineage>
        <taxon>Eukaryota</taxon>
        <taxon>Metazoa</taxon>
        <taxon>Chordata</taxon>
        <taxon>Craniata</taxon>
        <taxon>Vertebrata</taxon>
        <taxon>Euteleostomi</taxon>
        <taxon>Amphibia</taxon>
        <taxon>Batrachia</taxon>
        <taxon>Anura</taxon>
        <taxon>Neobatrachia</taxon>
        <taxon>Hyloidea</taxon>
        <taxon>Leptodactylidae</taxon>
        <taxon>Leiuperinae</taxon>
        <taxon>Engystomops</taxon>
    </lineage>
</organism>
<dbReference type="InterPro" id="IPR050344">
    <property type="entry name" value="Peptidase_M1_aminopeptidases"/>
</dbReference>
<dbReference type="GO" id="GO:0016020">
    <property type="term" value="C:membrane"/>
    <property type="evidence" value="ECO:0007669"/>
    <property type="project" value="TreeGrafter"/>
</dbReference>
<dbReference type="AlphaFoldDB" id="A0AAV6ZWV9"/>
<name>A0AAV6ZWV9_ENGPU</name>
<evidence type="ECO:0000313" key="4">
    <source>
        <dbReference type="Proteomes" id="UP000824782"/>
    </source>
</evidence>
<proteinExistence type="inferred from homology"/>
<gene>
    <name evidence="3" type="ORF">GDO81_003987</name>
</gene>
<dbReference type="PANTHER" id="PTHR11533:SF31">
    <property type="entry name" value="AMINOPEPTIDASE Q"/>
    <property type="match status" value="1"/>
</dbReference>
<feature type="domain" description="ERAP1-like C-terminal" evidence="2">
    <location>
        <begin position="7"/>
        <end position="107"/>
    </location>
</feature>
<reference evidence="3" key="1">
    <citation type="thesis" date="2020" institute="ProQuest LLC" country="789 East Eisenhower Parkway, Ann Arbor, MI, USA">
        <title>Comparative Genomics and Chromosome Evolution.</title>
        <authorList>
            <person name="Mudd A.B."/>
        </authorList>
    </citation>
    <scope>NUCLEOTIDE SEQUENCE</scope>
    <source>
        <strain evidence="3">237g6f4</strain>
        <tissue evidence="3">Blood</tissue>
    </source>
</reference>
<dbReference type="GO" id="GO:0043171">
    <property type="term" value="P:peptide catabolic process"/>
    <property type="evidence" value="ECO:0007669"/>
    <property type="project" value="TreeGrafter"/>
</dbReference>
<dbReference type="InterPro" id="IPR024571">
    <property type="entry name" value="ERAP1-like_C_dom"/>
</dbReference>
<dbReference type="GO" id="GO:0008270">
    <property type="term" value="F:zinc ion binding"/>
    <property type="evidence" value="ECO:0007669"/>
    <property type="project" value="TreeGrafter"/>
</dbReference>
<dbReference type="GO" id="GO:0005615">
    <property type="term" value="C:extracellular space"/>
    <property type="evidence" value="ECO:0007669"/>
    <property type="project" value="TreeGrafter"/>
</dbReference>
<protein>
    <recommendedName>
        <fullName evidence="2">ERAP1-like C-terminal domain-containing protein</fullName>
    </recommendedName>
</protein>
<evidence type="ECO:0000259" key="2">
    <source>
        <dbReference type="Pfam" id="PF11838"/>
    </source>
</evidence>
<dbReference type="PANTHER" id="PTHR11533">
    <property type="entry name" value="PROTEASE M1 ZINC METALLOPROTEASE"/>
    <property type="match status" value="1"/>
</dbReference>